<feature type="transmembrane region" description="Helical" evidence="7">
    <location>
        <begin position="72"/>
        <end position="95"/>
    </location>
</feature>
<evidence type="ECO:0000256" key="4">
    <source>
        <dbReference type="ARBA" id="ARBA00022692"/>
    </source>
</evidence>
<accession>A0A0F8WYX7</accession>
<dbReference type="PANTHER" id="PTHR48042">
    <property type="entry name" value="ABC TRANSPORTER G FAMILY MEMBER 11"/>
    <property type="match status" value="1"/>
</dbReference>
<evidence type="ECO:0000256" key="3">
    <source>
        <dbReference type="ARBA" id="ARBA00022448"/>
    </source>
</evidence>
<evidence type="ECO:0000256" key="2">
    <source>
        <dbReference type="ARBA" id="ARBA00005814"/>
    </source>
</evidence>
<comment type="subcellular location">
    <subcellularLocation>
        <location evidence="1">Membrane</location>
        <topology evidence="1">Multi-pass membrane protein</topology>
    </subcellularLocation>
</comment>
<evidence type="ECO:0000313" key="9">
    <source>
        <dbReference type="EMBL" id="KKK16562.1"/>
    </source>
</evidence>
<name>A0A0F8WYX7_9EURO</name>
<proteinExistence type="inferred from homology"/>
<dbReference type="InterPro" id="IPR013525">
    <property type="entry name" value="ABC2_TM"/>
</dbReference>
<dbReference type="EMBL" id="JYKN01002393">
    <property type="protein sequence ID" value="KKK16562.1"/>
    <property type="molecule type" value="Genomic_DNA"/>
</dbReference>
<dbReference type="GO" id="GO:0016020">
    <property type="term" value="C:membrane"/>
    <property type="evidence" value="ECO:0007669"/>
    <property type="project" value="UniProtKB-SubCell"/>
</dbReference>
<evidence type="ECO:0000256" key="1">
    <source>
        <dbReference type="ARBA" id="ARBA00004141"/>
    </source>
</evidence>
<dbReference type="Proteomes" id="UP000034947">
    <property type="component" value="Unassembled WGS sequence"/>
</dbReference>
<evidence type="ECO:0000256" key="6">
    <source>
        <dbReference type="ARBA" id="ARBA00023136"/>
    </source>
</evidence>
<feature type="non-terminal residue" evidence="9">
    <location>
        <position position="165"/>
    </location>
</feature>
<evidence type="ECO:0000313" key="10">
    <source>
        <dbReference type="Proteomes" id="UP000034947"/>
    </source>
</evidence>
<keyword evidence="5 7" id="KW-1133">Transmembrane helix</keyword>
<keyword evidence="6 7" id="KW-0472">Membrane</keyword>
<feature type="transmembrane region" description="Helical" evidence="7">
    <location>
        <begin position="107"/>
        <end position="125"/>
    </location>
</feature>
<gene>
    <name evidence="9" type="ORF">AOCH_007605</name>
</gene>
<feature type="transmembrane region" description="Helical" evidence="7">
    <location>
        <begin position="28"/>
        <end position="51"/>
    </location>
</feature>
<keyword evidence="4 7" id="KW-0812">Transmembrane</keyword>
<keyword evidence="10" id="KW-1185">Reference proteome</keyword>
<dbReference type="InterPro" id="IPR052215">
    <property type="entry name" value="Plant_ABCG"/>
</dbReference>
<sequence length="165" mass="18594">MLTLPGLAIMMGTVWLRLKTEQEYIQPFINAIFFGSAFMSFMAVAYVPAFLEDRATFAKERANGLYGSLPFIISNFIIGLPLISILFSIVSYWLSNFRPNAEAFFTWVMWLFLDLVAAESLVVFVTSIFPNFVIALALVAFANGLWMSVGGFLVSPTILNPFWKY</sequence>
<feature type="domain" description="ABC-2 type transporter transmembrane" evidence="8">
    <location>
        <begin position="7"/>
        <end position="164"/>
    </location>
</feature>
<dbReference type="PANTHER" id="PTHR48042:SF11">
    <property type="entry name" value="ABC TRANSPORTER G FAMILY MEMBER 11"/>
    <property type="match status" value="1"/>
</dbReference>
<keyword evidence="3" id="KW-0813">Transport</keyword>
<protein>
    <recommendedName>
        <fullName evidence="8">ABC-2 type transporter transmembrane domain-containing protein</fullName>
    </recommendedName>
</protein>
<dbReference type="GO" id="GO:0140359">
    <property type="term" value="F:ABC-type transporter activity"/>
    <property type="evidence" value="ECO:0007669"/>
    <property type="project" value="InterPro"/>
</dbReference>
<evidence type="ECO:0000256" key="5">
    <source>
        <dbReference type="ARBA" id="ARBA00022989"/>
    </source>
</evidence>
<reference evidence="9 10" key="1">
    <citation type="submission" date="2015-02" db="EMBL/GenBank/DDBJ databases">
        <title>Draft Genome Sequences of Two Closely-Related Aflatoxigenic Aspergillus Species Obtained from the Cote d'Ivoire.</title>
        <authorList>
            <person name="Moore G.G."/>
            <person name="Beltz S.B."/>
            <person name="Mack B.M."/>
        </authorList>
    </citation>
    <scope>NUCLEOTIDE SEQUENCE [LARGE SCALE GENOMIC DNA]</scope>
    <source>
        <strain evidence="9 10">SRRC1432</strain>
    </source>
</reference>
<comment type="similarity">
    <text evidence="2">Belongs to the ABC transporter superfamily. ABCG family. Eye pigment precursor importer (TC 3.A.1.204) subfamily.</text>
</comment>
<organism evidence="9 10">
    <name type="scientific">Aspergillus ochraceoroseus</name>
    <dbReference type="NCBI Taxonomy" id="138278"/>
    <lineage>
        <taxon>Eukaryota</taxon>
        <taxon>Fungi</taxon>
        <taxon>Dikarya</taxon>
        <taxon>Ascomycota</taxon>
        <taxon>Pezizomycotina</taxon>
        <taxon>Eurotiomycetes</taxon>
        <taxon>Eurotiomycetidae</taxon>
        <taxon>Eurotiales</taxon>
        <taxon>Aspergillaceae</taxon>
        <taxon>Aspergillus</taxon>
        <taxon>Aspergillus subgen. Nidulantes</taxon>
    </lineage>
</organism>
<dbReference type="VEuPathDB" id="FungiDB:P175DRAFT_0483311"/>
<evidence type="ECO:0000256" key="7">
    <source>
        <dbReference type="SAM" id="Phobius"/>
    </source>
</evidence>
<dbReference type="Pfam" id="PF01061">
    <property type="entry name" value="ABC2_membrane"/>
    <property type="match status" value="1"/>
</dbReference>
<dbReference type="AlphaFoldDB" id="A0A0F8WYX7"/>
<evidence type="ECO:0000259" key="8">
    <source>
        <dbReference type="Pfam" id="PF01061"/>
    </source>
</evidence>
<comment type="caution">
    <text evidence="9">The sequence shown here is derived from an EMBL/GenBank/DDBJ whole genome shotgun (WGS) entry which is preliminary data.</text>
</comment>
<feature type="transmembrane region" description="Helical" evidence="7">
    <location>
        <begin position="132"/>
        <end position="154"/>
    </location>
</feature>